<dbReference type="InterPro" id="IPR052020">
    <property type="entry name" value="Cyclic_di-GMP/3'3'-cGAMP_PDE"/>
</dbReference>
<dbReference type="InterPro" id="IPR001789">
    <property type="entry name" value="Sig_transdc_resp-reg_receiver"/>
</dbReference>
<dbReference type="Pfam" id="PF13487">
    <property type="entry name" value="HD_5"/>
    <property type="match status" value="1"/>
</dbReference>
<gene>
    <name evidence="4" type="ORF">GA0061103_1806</name>
</gene>
<sequence>MGVPRTLCGVVMRVFVIDDSPSVVATLRRVVEAIKGSEVLSFLHPSDALKRLDDRTPDLILVDYMMPDMNGIEVISHVRKNALTAHVPTIMITSRKEADIRLAAMKAGATEFLNKPIDEMELTLRVRNILDIGEQRLALAAKAATLQRDFDAAMQRIERHEEEIIWRLSKAIACRHGETADHLDRVAIVARMIAEEVGLDAGQCRMIFLASALHDVGKIGLPDTILSKPGPLSPDERRQMQQHADFGAEILSDSSSELIQIARKIAESHHERWDGAGYPKGLSGTAIPIEARIVAIADVFDALCSKRAYKAAWPIADAFREIVNSSGTHFDPACVAAFCRRWTDIKALFEPQNSDDHATPISTLQLSRGSA</sequence>
<dbReference type="SUPFAM" id="SSF109604">
    <property type="entry name" value="HD-domain/PDEase-like"/>
    <property type="match status" value="1"/>
</dbReference>
<name>A0A1C3UAC9_9HYPH</name>
<dbReference type="InterPro" id="IPR011006">
    <property type="entry name" value="CheY-like_superfamily"/>
</dbReference>
<dbReference type="PROSITE" id="PS51832">
    <property type="entry name" value="HD_GYP"/>
    <property type="match status" value="1"/>
</dbReference>
<dbReference type="CDD" id="cd00077">
    <property type="entry name" value="HDc"/>
    <property type="match status" value="1"/>
</dbReference>
<evidence type="ECO:0000313" key="5">
    <source>
        <dbReference type="Proteomes" id="UP000199101"/>
    </source>
</evidence>
<keyword evidence="5" id="KW-1185">Reference proteome</keyword>
<evidence type="ECO:0000259" key="2">
    <source>
        <dbReference type="PROSITE" id="PS50110"/>
    </source>
</evidence>
<dbReference type="Gene3D" id="1.10.3210.10">
    <property type="entry name" value="Hypothetical protein af1432"/>
    <property type="match status" value="1"/>
</dbReference>
<dbReference type="GO" id="GO:0008081">
    <property type="term" value="F:phosphoric diester hydrolase activity"/>
    <property type="evidence" value="ECO:0007669"/>
    <property type="project" value="UniProtKB-ARBA"/>
</dbReference>
<dbReference type="SMART" id="SM00448">
    <property type="entry name" value="REC"/>
    <property type="match status" value="1"/>
</dbReference>
<evidence type="ECO:0000313" key="4">
    <source>
        <dbReference type="EMBL" id="SCB12440.1"/>
    </source>
</evidence>
<dbReference type="PANTHER" id="PTHR45228">
    <property type="entry name" value="CYCLIC DI-GMP PHOSPHODIESTERASE TM_0186-RELATED"/>
    <property type="match status" value="1"/>
</dbReference>
<protein>
    <submittedName>
        <fullName evidence="4">Putative two-component system response regulator</fullName>
    </submittedName>
</protein>
<accession>A0A1C3UAC9</accession>
<dbReference type="InterPro" id="IPR037522">
    <property type="entry name" value="HD_GYP_dom"/>
</dbReference>
<dbReference type="SUPFAM" id="SSF52172">
    <property type="entry name" value="CheY-like"/>
    <property type="match status" value="1"/>
</dbReference>
<organism evidence="4 5">
    <name type="scientific">Rhizobium multihospitium</name>
    <dbReference type="NCBI Taxonomy" id="410764"/>
    <lineage>
        <taxon>Bacteria</taxon>
        <taxon>Pseudomonadati</taxon>
        <taxon>Pseudomonadota</taxon>
        <taxon>Alphaproteobacteria</taxon>
        <taxon>Hyphomicrobiales</taxon>
        <taxon>Rhizobiaceae</taxon>
        <taxon>Rhizobium/Agrobacterium group</taxon>
        <taxon>Rhizobium</taxon>
    </lineage>
</organism>
<reference evidence="5" key="1">
    <citation type="submission" date="2016-08" db="EMBL/GenBank/DDBJ databases">
        <authorList>
            <person name="Varghese N."/>
            <person name="Submissions Spin"/>
        </authorList>
    </citation>
    <scope>NUCLEOTIDE SEQUENCE [LARGE SCALE GENOMIC DNA]</scope>
    <source>
        <strain evidence="5">HAMBI 2975</strain>
    </source>
</reference>
<dbReference type="GO" id="GO:0000160">
    <property type="term" value="P:phosphorelay signal transduction system"/>
    <property type="evidence" value="ECO:0007669"/>
    <property type="project" value="InterPro"/>
</dbReference>
<dbReference type="PROSITE" id="PS50110">
    <property type="entry name" value="RESPONSE_REGULATORY"/>
    <property type="match status" value="1"/>
</dbReference>
<feature type="modified residue" description="4-aspartylphosphate" evidence="1">
    <location>
        <position position="63"/>
    </location>
</feature>
<dbReference type="Pfam" id="PF00072">
    <property type="entry name" value="Response_reg"/>
    <property type="match status" value="1"/>
</dbReference>
<dbReference type="AlphaFoldDB" id="A0A1C3UAC9"/>
<feature type="domain" description="Response regulatory" evidence="2">
    <location>
        <begin position="13"/>
        <end position="130"/>
    </location>
</feature>
<evidence type="ECO:0000256" key="1">
    <source>
        <dbReference type="PROSITE-ProRule" id="PRU00169"/>
    </source>
</evidence>
<dbReference type="EMBL" id="FMAG01000001">
    <property type="protein sequence ID" value="SCB12440.1"/>
    <property type="molecule type" value="Genomic_DNA"/>
</dbReference>
<dbReference type="Gene3D" id="3.40.50.2300">
    <property type="match status" value="1"/>
</dbReference>
<dbReference type="STRING" id="410764.GA0061103_1806"/>
<proteinExistence type="predicted"/>
<keyword evidence="1" id="KW-0597">Phosphoprotein</keyword>
<dbReference type="PANTHER" id="PTHR45228:SF1">
    <property type="entry name" value="CYCLIC DI-GMP PHOSPHODIESTERASE TM_0186"/>
    <property type="match status" value="1"/>
</dbReference>
<feature type="domain" description="HD-GYP" evidence="3">
    <location>
        <begin position="157"/>
        <end position="354"/>
    </location>
</feature>
<dbReference type="InterPro" id="IPR003607">
    <property type="entry name" value="HD/PDEase_dom"/>
</dbReference>
<dbReference type="Proteomes" id="UP000199101">
    <property type="component" value="Unassembled WGS sequence"/>
</dbReference>
<dbReference type="SMART" id="SM00471">
    <property type="entry name" value="HDc"/>
    <property type="match status" value="1"/>
</dbReference>
<evidence type="ECO:0000259" key="3">
    <source>
        <dbReference type="PROSITE" id="PS51832"/>
    </source>
</evidence>